<comment type="caution">
    <text evidence="1">The sequence shown here is derived from an EMBL/GenBank/DDBJ whole genome shotgun (WGS) entry which is preliminary data.</text>
</comment>
<evidence type="ECO:0000313" key="2">
    <source>
        <dbReference type="Proteomes" id="UP000581769"/>
    </source>
</evidence>
<keyword evidence="1" id="KW-0808">Transferase</keyword>
<dbReference type="Gene3D" id="3.40.50.300">
    <property type="entry name" value="P-loop containing nucleotide triphosphate hydrolases"/>
    <property type="match status" value="1"/>
</dbReference>
<proteinExistence type="predicted"/>
<name>A0A840J141_9PSEU</name>
<keyword evidence="2" id="KW-1185">Reference proteome</keyword>
<dbReference type="SUPFAM" id="SSF52540">
    <property type="entry name" value="P-loop containing nucleoside triphosphate hydrolases"/>
    <property type="match status" value="1"/>
</dbReference>
<reference evidence="1 2" key="1">
    <citation type="submission" date="2020-08" db="EMBL/GenBank/DDBJ databases">
        <title>Sequencing the genomes of 1000 actinobacteria strains.</title>
        <authorList>
            <person name="Klenk H.-P."/>
        </authorList>
    </citation>
    <scope>NUCLEOTIDE SEQUENCE [LARGE SCALE GENOMIC DNA]</scope>
    <source>
        <strain evidence="1 2">DSM 45859</strain>
    </source>
</reference>
<accession>A0A840J141</accession>
<organism evidence="1 2">
    <name type="scientific">Amycolatopsis jiangsuensis</name>
    <dbReference type="NCBI Taxonomy" id="1181879"/>
    <lineage>
        <taxon>Bacteria</taxon>
        <taxon>Bacillati</taxon>
        <taxon>Actinomycetota</taxon>
        <taxon>Actinomycetes</taxon>
        <taxon>Pseudonocardiales</taxon>
        <taxon>Pseudonocardiaceae</taxon>
        <taxon>Amycolatopsis</taxon>
    </lineage>
</organism>
<dbReference type="PANTHER" id="PTHR37816:SF3">
    <property type="entry name" value="MODULATES DNA TOPOLOGY"/>
    <property type="match status" value="1"/>
</dbReference>
<dbReference type="InterPro" id="IPR052922">
    <property type="entry name" value="Cytidylate_Kinase-2"/>
</dbReference>
<protein>
    <submittedName>
        <fullName evidence="1">Adenylate kinase family enzyme</fullName>
    </submittedName>
</protein>
<dbReference type="GO" id="GO:0016301">
    <property type="term" value="F:kinase activity"/>
    <property type="evidence" value="ECO:0007669"/>
    <property type="project" value="UniProtKB-KW"/>
</dbReference>
<dbReference type="PANTHER" id="PTHR37816">
    <property type="entry name" value="YALI0E33011P"/>
    <property type="match status" value="1"/>
</dbReference>
<gene>
    <name evidence="1" type="ORF">BJY18_004850</name>
</gene>
<dbReference type="Proteomes" id="UP000581769">
    <property type="component" value="Unassembled WGS sequence"/>
</dbReference>
<sequence>MGRRIVILGNSGSGKSTLARRIGAALDIPVTHLDALYWRPGWVRAQLEDFRAAVATAASTDSWVIDGNYSATMDLRLPLADTVVFLDVSRSVSLYRVFRRQLREHGRDTQAPGCVSKVDAELLTWIWQWPPRRTRMLDQLAEEAPATRQVLLSTRRDVRAFLADLH</sequence>
<dbReference type="RefSeq" id="WP_184782092.1">
    <property type="nucleotide sequence ID" value="NZ_JACHMG010000001.1"/>
</dbReference>
<dbReference type="InterPro" id="IPR027417">
    <property type="entry name" value="P-loop_NTPase"/>
</dbReference>
<evidence type="ECO:0000313" key="1">
    <source>
        <dbReference type="EMBL" id="MBB4687365.1"/>
    </source>
</evidence>
<keyword evidence="1" id="KW-0418">Kinase</keyword>
<dbReference type="EMBL" id="JACHMG010000001">
    <property type="protein sequence ID" value="MBB4687365.1"/>
    <property type="molecule type" value="Genomic_DNA"/>
</dbReference>
<dbReference type="AlphaFoldDB" id="A0A840J141"/>